<comment type="caution">
    <text evidence="2">The sequence shown here is derived from an EMBL/GenBank/DDBJ whole genome shotgun (WGS) entry which is preliminary data.</text>
</comment>
<dbReference type="CDD" id="cd06558">
    <property type="entry name" value="crotonase-like"/>
    <property type="match status" value="1"/>
</dbReference>
<evidence type="ECO:0008006" key="3">
    <source>
        <dbReference type="Google" id="ProtNLM"/>
    </source>
</evidence>
<feature type="non-terminal residue" evidence="2">
    <location>
        <position position="107"/>
    </location>
</feature>
<evidence type="ECO:0000313" key="2">
    <source>
        <dbReference type="EMBL" id="GAH75025.1"/>
    </source>
</evidence>
<dbReference type="Pfam" id="PF00378">
    <property type="entry name" value="ECH_1"/>
    <property type="match status" value="1"/>
</dbReference>
<sequence>MKIEDFEDILYEKEENGICTITINRPERRNAVSYVSFLEIYTVLEDMEKDDSAKVLIITGNPEGNAFSSGGYFEPKFFEKVQKEIRAEIDLMDIAQKKLCMALWKFS</sequence>
<proteinExistence type="inferred from homology"/>
<dbReference type="AlphaFoldDB" id="X1J0K7"/>
<accession>X1J0K7</accession>
<organism evidence="2">
    <name type="scientific">marine sediment metagenome</name>
    <dbReference type="NCBI Taxonomy" id="412755"/>
    <lineage>
        <taxon>unclassified sequences</taxon>
        <taxon>metagenomes</taxon>
        <taxon>ecological metagenomes</taxon>
    </lineage>
</organism>
<reference evidence="2" key="1">
    <citation type="journal article" date="2014" name="Front. Microbiol.">
        <title>High frequency of phylogenetically diverse reductive dehalogenase-homologous genes in deep subseafloor sedimentary metagenomes.</title>
        <authorList>
            <person name="Kawai M."/>
            <person name="Futagami T."/>
            <person name="Toyoda A."/>
            <person name="Takaki Y."/>
            <person name="Nishi S."/>
            <person name="Hori S."/>
            <person name="Arai W."/>
            <person name="Tsubouchi T."/>
            <person name="Morono Y."/>
            <person name="Uchiyama I."/>
            <person name="Ito T."/>
            <person name="Fujiyama A."/>
            <person name="Inagaki F."/>
            <person name="Takami H."/>
        </authorList>
    </citation>
    <scope>NUCLEOTIDE SEQUENCE</scope>
    <source>
        <strain evidence="2">Expedition CK06-06</strain>
    </source>
</reference>
<dbReference type="EMBL" id="BARU01030167">
    <property type="protein sequence ID" value="GAH75025.1"/>
    <property type="molecule type" value="Genomic_DNA"/>
</dbReference>
<dbReference type="PANTHER" id="PTHR43802:SF1">
    <property type="entry name" value="IP11341P-RELATED"/>
    <property type="match status" value="1"/>
</dbReference>
<comment type="similarity">
    <text evidence="1">Belongs to the enoyl-CoA hydratase/isomerase family.</text>
</comment>
<name>X1J0K7_9ZZZZ</name>
<dbReference type="InterPro" id="IPR001753">
    <property type="entry name" value="Enoyl-CoA_hydra/iso"/>
</dbReference>
<dbReference type="InterPro" id="IPR029045">
    <property type="entry name" value="ClpP/crotonase-like_dom_sf"/>
</dbReference>
<dbReference type="PANTHER" id="PTHR43802">
    <property type="entry name" value="ENOYL-COA HYDRATASE"/>
    <property type="match status" value="1"/>
</dbReference>
<protein>
    <recommendedName>
        <fullName evidence="3">Enoyl-CoA hydratase</fullName>
    </recommendedName>
</protein>
<dbReference type="Gene3D" id="3.90.226.10">
    <property type="entry name" value="2-enoyl-CoA Hydratase, Chain A, domain 1"/>
    <property type="match status" value="1"/>
</dbReference>
<dbReference type="SUPFAM" id="SSF52096">
    <property type="entry name" value="ClpP/crotonase"/>
    <property type="match status" value="1"/>
</dbReference>
<gene>
    <name evidence="2" type="ORF">S03H2_47918</name>
</gene>
<evidence type="ECO:0000256" key="1">
    <source>
        <dbReference type="ARBA" id="ARBA00005254"/>
    </source>
</evidence>